<evidence type="ECO:0000313" key="3">
    <source>
        <dbReference type="EMBL" id="CAF1984785.1"/>
    </source>
</evidence>
<dbReference type="EMBL" id="CAJNRG010000194">
    <property type="protein sequence ID" value="CAF1984785.1"/>
    <property type="molecule type" value="Genomic_DNA"/>
</dbReference>
<dbReference type="Proteomes" id="UP000663842">
    <property type="component" value="Unassembled WGS sequence"/>
</dbReference>
<dbReference type="EMBL" id="CAJOBF010000834">
    <property type="protein sequence ID" value="CAF3876329.1"/>
    <property type="molecule type" value="Genomic_DNA"/>
</dbReference>
<organism evidence="4 7">
    <name type="scientific">Rotaria magnacalcarata</name>
    <dbReference type="NCBI Taxonomy" id="392030"/>
    <lineage>
        <taxon>Eukaryota</taxon>
        <taxon>Metazoa</taxon>
        <taxon>Spiralia</taxon>
        <taxon>Gnathifera</taxon>
        <taxon>Rotifera</taxon>
        <taxon>Eurotatoria</taxon>
        <taxon>Bdelloidea</taxon>
        <taxon>Philodinida</taxon>
        <taxon>Philodinidae</taxon>
        <taxon>Rotaria</taxon>
    </lineage>
</organism>
<reference evidence="4" key="1">
    <citation type="submission" date="2021-02" db="EMBL/GenBank/DDBJ databases">
        <authorList>
            <person name="Nowell W R."/>
        </authorList>
    </citation>
    <scope>NUCLEOTIDE SEQUENCE</scope>
</reference>
<evidence type="ECO:0000313" key="6">
    <source>
        <dbReference type="EMBL" id="CAF4403688.1"/>
    </source>
</evidence>
<dbReference type="Proteomes" id="UP000663856">
    <property type="component" value="Unassembled WGS sequence"/>
</dbReference>
<feature type="signal peptide" evidence="2">
    <location>
        <begin position="1"/>
        <end position="22"/>
    </location>
</feature>
<keyword evidence="2" id="KW-0732">Signal</keyword>
<evidence type="ECO:0000313" key="7">
    <source>
        <dbReference type="Proteomes" id="UP000663856"/>
    </source>
</evidence>
<evidence type="ECO:0000256" key="1">
    <source>
        <dbReference type="SAM" id="MobiDB-lite"/>
    </source>
</evidence>
<dbReference type="Proteomes" id="UP000663866">
    <property type="component" value="Unassembled WGS sequence"/>
</dbReference>
<keyword evidence="8" id="KW-1185">Reference proteome</keyword>
<sequence>MFYSSLISISFLAVVLFNEVQWVDTSGNGKSPDDLTEDPNLGVLPPRPGEAGSQVPPNWQWKRVLVDDLSSHNPEIKSRAERLFQENTIYSILSNEENRARNDYESKEQEHIRNKQIQYNENMKNEWKKNRMDSLPSKCILSRR</sequence>
<dbReference type="EMBL" id="CAJOBG010040921">
    <property type="protein sequence ID" value="CAF4403688.1"/>
    <property type="molecule type" value="Genomic_DNA"/>
</dbReference>
<feature type="chain" id="PRO_5035689661" evidence="2">
    <location>
        <begin position="23"/>
        <end position="144"/>
    </location>
</feature>
<accession>A0A816YEA0</accession>
<evidence type="ECO:0000313" key="8">
    <source>
        <dbReference type="Proteomes" id="UP000663866"/>
    </source>
</evidence>
<gene>
    <name evidence="6" type="ORF">OVN521_LOCUS35026</name>
    <name evidence="5" type="ORF">UXM345_LOCUS9223</name>
    <name evidence="4" type="ORF">WKI299_LOCUS31712</name>
    <name evidence="3" type="ORF">XDN619_LOCUS2549</name>
</gene>
<name>A0A816YEA0_9BILA</name>
<comment type="caution">
    <text evidence="4">The sequence shown here is derived from an EMBL/GenBank/DDBJ whole genome shotgun (WGS) entry which is preliminary data.</text>
</comment>
<evidence type="ECO:0000256" key="2">
    <source>
        <dbReference type="SAM" id="SignalP"/>
    </source>
</evidence>
<proteinExistence type="predicted"/>
<protein>
    <submittedName>
        <fullName evidence="4">Uncharacterized protein</fullName>
    </submittedName>
</protein>
<dbReference type="AlphaFoldDB" id="A0A816YEA0"/>
<dbReference type="EMBL" id="CAJNRF010014501">
    <property type="protein sequence ID" value="CAF2157653.1"/>
    <property type="molecule type" value="Genomic_DNA"/>
</dbReference>
<feature type="region of interest" description="Disordered" evidence="1">
    <location>
        <begin position="27"/>
        <end position="56"/>
    </location>
</feature>
<evidence type="ECO:0000313" key="4">
    <source>
        <dbReference type="EMBL" id="CAF2157653.1"/>
    </source>
</evidence>
<evidence type="ECO:0000313" key="5">
    <source>
        <dbReference type="EMBL" id="CAF3876329.1"/>
    </source>
</evidence>
<dbReference type="Proteomes" id="UP000663887">
    <property type="component" value="Unassembled WGS sequence"/>
</dbReference>